<feature type="transmembrane region" description="Helical" evidence="1">
    <location>
        <begin position="6"/>
        <end position="22"/>
    </location>
</feature>
<name>A0ABQ1WVJ6_9FLAO</name>
<organism evidence="2 3">
    <name type="scientific">Christiangramia forsetii</name>
    <dbReference type="NCBI Taxonomy" id="411153"/>
    <lineage>
        <taxon>Bacteria</taxon>
        <taxon>Pseudomonadati</taxon>
        <taxon>Bacteroidota</taxon>
        <taxon>Flavobacteriia</taxon>
        <taxon>Flavobacteriales</taxon>
        <taxon>Flavobacteriaceae</taxon>
        <taxon>Christiangramia</taxon>
    </lineage>
</organism>
<dbReference type="RefSeq" id="WP_011709819.1">
    <property type="nucleotide sequence ID" value="NZ_BMIX01000009.1"/>
</dbReference>
<accession>A0ABQ1WVJ6</accession>
<feature type="transmembrane region" description="Helical" evidence="1">
    <location>
        <begin position="53"/>
        <end position="72"/>
    </location>
</feature>
<evidence type="ECO:0000313" key="2">
    <source>
        <dbReference type="EMBL" id="GGG44426.1"/>
    </source>
</evidence>
<protein>
    <submittedName>
        <fullName evidence="2">Uncharacterized protein</fullName>
    </submittedName>
</protein>
<feature type="transmembrane region" description="Helical" evidence="1">
    <location>
        <begin position="29"/>
        <end position="47"/>
    </location>
</feature>
<evidence type="ECO:0000256" key="1">
    <source>
        <dbReference type="SAM" id="Phobius"/>
    </source>
</evidence>
<evidence type="ECO:0000313" key="3">
    <source>
        <dbReference type="Proteomes" id="UP000605733"/>
    </source>
</evidence>
<feature type="transmembrane region" description="Helical" evidence="1">
    <location>
        <begin position="79"/>
        <end position="97"/>
    </location>
</feature>
<reference evidence="3" key="1">
    <citation type="journal article" date="2019" name="Int. J. Syst. Evol. Microbiol.">
        <title>The Global Catalogue of Microorganisms (GCM) 10K type strain sequencing project: providing services to taxonomists for standard genome sequencing and annotation.</title>
        <authorList>
            <consortium name="The Broad Institute Genomics Platform"/>
            <consortium name="The Broad Institute Genome Sequencing Center for Infectious Disease"/>
            <person name="Wu L."/>
            <person name="Ma J."/>
        </authorList>
    </citation>
    <scope>NUCLEOTIDE SEQUENCE [LARGE SCALE GENOMIC DNA]</scope>
    <source>
        <strain evidence="3">CGMCC 1.15422</strain>
    </source>
</reference>
<proteinExistence type="predicted"/>
<sequence length="128" mass="13429">MDIAIILIAGIISALVTFYLNNQLQLGGVMASAGISVLAGGLFFIFPDILNNYLTTNIPVVVMGASFIGMAASRIIRQFWIIGLSGFIFSVIFLLTGSYFEGFGGSLGTTAAISLGAVCALKQIKKSL</sequence>
<keyword evidence="1" id="KW-0812">Transmembrane</keyword>
<keyword evidence="1" id="KW-0472">Membrane</keyword>
<keyword evidence="3" id="KW-1185">Reference proteome</keyword>
<gene>
    <name evidence="2" type="ORF">GCM10011532_30510</name>
</gene>
<comment type="caution">
    <text evidence="2">The sequence shown here is derived from an EMBL/GenBank/DDBJ whole genome shotgun (WGS) entry which is preliminary data.</text>
</comment>
<dbReference type="EMBL" id="BMIX01000009">
    <property type="protein sequence ID" value="GGG44426.1"/>
    <property type="molecule type" value="Genomic_DNA"/>
</dbReference>
<dbReference type="Proteomes" id="UP000605733">
    <property type="component" value="Unassembled WGS sequence"/>
</dbReference>
<keyword evidence="1" id="KW-1133">Transmembrane helix</keyword>